<accession>A0A0G4N4M5</accession>
<gene>
    <name evidence="3" type="ORF">BN1708_004551</name>
    <name evidence="4" type="ORF">BN1723_005124</name>
</gene>
<dbReference type="AlphaFoldDB" id="A0A0G4N4M5"/>
<sequence length="225" mass="25400">MGVRTRTAVASSNRHYSANSRNYDSNDRNYNLHDRTYDSNDLHYHHHVHHHGSQNSGPHPSDKIGNALDDIAQTRASNRRNYAKLEALNRESEEAKKQQARRQDKITSLLVKLQPSEAHCARQKDLIRRLKPQADEAAGYVWWPTNYERARCCEEIMNEPAVVEEAGLPALPLAPAPAARLLGGLEMSSLCPWLLECRCWSSLSLCVSLSVIHMGILEVTWGLVL</sequence>
<evidence type="ECO:0000313" key="5">
    <source>
        <dbReference type="Proteomes" id="UP000044602"/>
    </source>
</evidence>
<dbReference type="Proteomes" id="UP000044602">
    <property type="component" value="Unassembled WGS sequence"/>
</dbReference>
<protein>
    <submittedName>
        <fullName evidence="4">Uncharacterized protein</fullName>
    </submittedName>
</protein>
<name>A0A0G4N4M5_VERLO</name>
<proteinExistence type="predicted"/>
<keyword evidence="1" id="KW-0175">Coiled coil</keyword>
<dbReference type="EMBL" id="CVQH01020640">
    <property type="protein sequence ID" value="CRK28114.1"/>
    <property type="molecule type" value="Genomic_DNA"/>
</dbReference>
<evidence type="ECO:0000256" key="2">
    <source>
        <dbReference type="SAM" id="MobiDB-lite"/>
    </source>
</evidence>
<dbReference type="EMBL" id="CVQI01032496">
    <property type="protein sequence ID" value="CRK41418.1"/>
    <property type="molecule type" value="Genomic_DNA"/>
</dbReference>
<feature type="compositionally biased region" description="Basic and acidic residues" evidence="2">
    <location>
        <begin position="24"/>
        <end position="37"/>
    </location>
</feature>
<feature type="region of interest" description="Disordered" evidence="2">
    <location>
        <begin position="1"/>
        <end position="37"/>
    </location>
</feature>
<reference evidence="5 6" key="1">
    <citation type="submission" date="2015-05" db="EMBL/GenBank/DDBJ databases">
        <authorList>
            <person name="Fogelqvist Johan"/>
        </authorList>
    </citation>
    <scope>NUCLEOTIDE SEQUENCE [LARGE SCALE GENOMIC DNA]</scope>
    <source>
        <strain evidence="3">VL1</strain>
        <strain evidence="4">VL2</strain>
    </source>
</reference>
<evidence type="ECO:0000313" key="4">
    <source>
        <dbReference type="EMBL" id="CRK41418.1"/>
    </source>
</evidence>
<keyword evidence="5" id="KW-1185">Reference proteome</keyword>
<evidence type="ECO:0000256" key="1">
    <source>
        <dbReference type="SAM" id="Coils"/>
    </source>
</evidence>
<dbReference type="Proteomes" id="UP000045706">
    <property type="component" value="Unassembled WGS sequence"/>
</dbReference>
<evidence type="ECO:0000313" key="6">
    <source>
        <dbReference type="Proteomes" id="UP000045706"/>
    </source>
</evidence>
<organism evidence="4 6">
    <name type="scientific">Verticillium longisporum</name>
    <name type="common">Verticillium dahliae var. longisporum</name>
    <dbReference type="NCBI Taxonomy" id="100787"/>
    <lineage>
        <taxon>Eukaryota</taxon>
        <taxon>Fungi</taxon>
        <taxon>Dikarya</taxon>
        <taxon>Ascomycota</taxon>
        <taxon>Pezizomycotina</taxon>
        <taxon>Sordariomycetes</taxon>
        <taxon>Hypocreomycetidae</taxon>
        <taxon>Glomerellales</taxon>
        <taxon>Plectosphaerellaceae</taxon>
        <taxon>Verticillium</taxon>
    </lineage>
</organism>
<feature type="compositionally biased region" description="Polar residues" evidence="2">
    <location>
        <begin position="8"/>
        <end position="23"/>
    </location>
</feature>
<feature type="region of interest" description="Disordered" evidence="2">
    <location>
        <begin position="47"/>
        <end position="66"/>
    </location>
</feature>
<evidence type="ECO:0000313" key="3">
    <source>
        <dbReference type="EMBL" id="CRK28114.1"/>
    </source>
</evidence>
<feature type="coiled-coil region" evidence="1">
    <location>
        <begin position="78"/>
        <end position="105"/>
    </location>
</feature>